<feature type="transmembrane region" description="Helical" evidence="1">
    <location>
        <begin position="31"/>
        <end position="61"/>
    </location>
</feature>
<proteinExistence type="predicted"/>
<feature type="non-terminal residue" evidence="2">
    <location>
        <position position="94"/>
    </location>
</feature>
<evidence type="ECO:0000256" key="1">
    <source>
        <dbReference type="SAM" id="Phobius"/>
    </source>
</evidence>
<keyword evidence="1" id="KW-0812">Transmembrane</keyword>
<name>A0AAN5CY79_9BILA</name>
<sequence length="94" mass="10215">LPHAVLAPSVLCQHPEPRSALLALVRIYGSISLLLLLLVAGVVLSGGPIRVLLVVFLLVFLQGRRHSRDSESLIHKIPSIKIYLIQLGTLLVLP</sequence>
<evidence type="ECO:0000313" key="3">
    <source>
        <dbReference type="Proteomes" id="UP001328107"/>
    </source>
</evidence>
<accession>A0AAN5CY79</accession>
<protein>
    <submittedName>
        <fullName evidence="2">Uncharacterized protein</fullName>
    </submittedName>
</protein>
<reference evidence="3" key="1">
    <citation type="submission" date="2022-10" db="EMBL/GenBank/DDBJ databases">
        <title>Genome assembly of Pristionchus species.</title>
        <authorList>
            <person name="Yoshida K."/>
            <person name="Sommer R.J."/>
        </authorList>
    </citation>
    <scope>NUCLEOTIDE SEQUENCE [LARGE SCALE GENOMIC DNA]</scope>
    <source>
        <strain evidence="3">RS5460</strain>
    </source>
</reference>
<evidence type="ECO:0000313" key="2">
    <source>
        <dbReference type="EMBL" id="GMR53133.1"/>
    </source>
</evidence>
<dbReference type="EMBL" id="BTRK01000005">
    <property type="protein sequence ID" value="GMR53133.1"/>
    <property type="molecule type" value="Genomic_DNA"/>
</dbReference>
<comment type="caution">
    <text evidence="2">The sequence shown here is derived from an EMBL/GenBank/DDBJ whole genome shotgun (WGS) entry which is preliminary data.</text>
</comment>
<keyword evidence="1" id="KW-0472">Membrane</keyword>
<feature type="non-terminal residue" evidence="2">
    <location>
        <position position="1"/>
    </location>
</feature>
<keyword evidence="3" id="KW-1185">Reference proteome</keyword>
<dbReference type="AlphaFoldDB" id="A0AAN5CY79"/>
<gene>
    <name evidence="2" type="ORF">PMAYCL1PPCAC_23328</name>
</gene>
<keyword evidence="1" id="KW-1133">Transmembrane helix</keyword>
<dbReference type="Proteomes" id="UP001328107">
    <property type="component" value="Unassembled WGS sequence"/>
</dbReference>
<organism evidence="2 3">
    <name type="scientific">Pristionchus mayeri</name>
    <dbReference type="NCBI Taxonomy" id="1317129"/>
    <lineage>
        <taxon>Eukaryota</taxon>
        <taxon>Metazoa</taxon>
        <taxon>Ecdysozoa</taxon>
        <taxon>Nematoda</taxon>
        <taxon>Chromadorea</taxon>
        <taxon>Rhabditida</taxon>
        <taxon>Rhabditina</taxon>
        <taxon>Diplogasteromorpha</taxon>
        <taxon>Diplogasteroidea</taxon>
        <taxon>Neodiplogasteridae</taxon>
        <taxon>Pristionchus</taxon>
    </lineage>
</organism>